<dbReference type="Pfam" id="PF14534">
    <property type="entry name" value="DUF4440"/>
    <property type="match status" value="1"/>
</dbReference>
<feature type="domain" description="DUF4440" evidence="1">
    <location>
        <begin position="7"/>
        <end position="109"/>
    </location>
</feature>
<dbReference type="Gene3D" id="3.10.450.50">
    <property type="match status" value="1"/>
</dbReference>
<accession>A0ABR7Y3D3</accession>
<dbReference type="InterPro" id="IPR032710">
    <property type="entry name" value="NTF2-like_dom_sf"/>
</dbReference>
<dbReference type="InterPro" id="IPR027843">
    <property type="entry name" value="DUF4440"/>
</dbReference>
<keyword evidence="3" id="KW-1185">Reference proteome</keyword>
<sequence length="121" mass="13761">MMTKNDILNLENQLYEAMKSGNIEILDKLLHNDLLFIIPSGETITKEMDLETYRSGNLKIVELIPNIEQLNIIDDLAVITLKVNLKGSYNSQPFEAQYRYIRFWKNLSDGIKVVGGSGISI</sequence>
<comment type="caution">
    <text evidence="2">The sequence shown here is derived from an EMBL/GenBank/DDBJ whole genome shotgun (WGS) entry which is preliminary data.</text>
</comment>
<organism evidence="2 3">
    <name type="scientific">Sphingobacterium arenae</name>
    <dbReference type="NCBI Taxonomy" id="1280598"/>
    <lineage>
        <taxon>Bacteria</taxon>
        <taxon>Pseudomonadati</taxon>
        <taxon>Bacteroidota</taxon>
        <taxon>Sphingobacteriia</taxon>
        <taxon>Sphingobacteriales</taxon>
        <taxon>Sphingobacteriaceae</taxon>
        <taxon>Sphingobacterium</taxon>
    </lineage>
</organism>
<evidence type="ECO:0000313" key="2">
    <source>
        <dbReference type="EMBL" id="MBD1425820.1"/>
    </source>
</evidence>
<dbReference type="EMBL" id="JACNYK010000002">
    <property type="protein sequence ID" value="MBD1425820.1"/>
    <property type="molecule type" value="Genomic_DNA"/>
</dbReference>
<protein>
    <submittedName>
        <fullName evidence="2">Nuclear transport factor 2 family protein</fullName>
    </submittedName>
</protein>
<name>A0ABR7Y3D3_9SPHI</name>
<evidence type="ECO:0000259" key="1">
    <source>
        <dbReference type="Pfam" id="PF14534"/>
    </source>
</evidence>
<reference evidence="2 3" key="1">
    <citation type="submission" date="2020-08" db="EMBL/GenBank/DDBJ databases">
        <title>Sphingobacterium sp. DN00404 isolated from aquaculture water.</title>
        <authorList>
            <person name="Zhang M."/>
        </authorList>
    </citation>
    <scope>NUCLEOTIDE SEQUENCE [LARGE SCALE GENOMIC DNA]</scope>
    <source>
        <strain evidence="2 3">KCTC 32294</strain>
    </source>
</reference>
<evidence type="ECO:0000313" key="3">
    <source>
        <dbReference type="Proteomes" id="UP000606494"/>
    </source>
</evidence>
<proteinExistence type="predicted"/>
<dbReference type="RefSeq" id="WP_190308945.1">
    <property type="nucleotide sequence ID" value="NZ_JACNYK010000002.1"/>
</dbReference>
<dbReference type="SUPFAM" id="SSF54427">
    <property type="entry name" value="NTF2-like"/>
    <property type="match status" value="1"/>
</dbReference>
<dbReference type="Proteomes" id="UP000606494">
    <property type="component" value="Unassembled WGS sequence"/>
</dbReference>
<gene>
    <name evidence="2" type="ORF">H8B17_09520</name>
</gene>